<dbReference type="EMBL" id="OZ021742">
    <property type="protein sequence ID" value="CAK9327728.1"/>
    <property type="molecule type" value="Genomic_DNA"/>
</dbReference>
<name>A0ABP0Z723_9ROSI</name>
<feature type="region of interest" description="Disordered" evidence="1">
    <location>
        <begin position="1"/>
        <end position="31"/>
    </location>
</feature>
<evidence type="ECO:0000313" key="3">
    <source>
        <dbReference type="Proteomes" id="UP001642487"/>
    </source>
</evidence>
<gene>
    <name evidence="2" type="ORF">CITCOLO1_LOCUS20116</name>
</gene>
<accession>A0ABP0Z723</accession>
<keyword evidence="3" id="KW-1185">Reference proteome</keyword>
<protein>
    <submittedName>
        <fullName evidence="2">Uncharacterized protein</fullName>
    </submittedName>
</protein>
<reference evidence="2 3" key="1">
    <citation type="submission" date="2024-03" db="EMBL/GenBank/DDBJ databases">
        <authorList>
            <person name="Gkanogiannis A."/>
            <person name="Becerra Lopez-Lavalle L."/>
        </authorList>
    </citation>
    <scope>NUCLEOTIDE SEQUENCE [LARGE SCALE GENOMIC DNA]</scope>
</reference>
<proteinExistence type="predicted"/>
<evidence type="ECO:0000313" key="2">
    <source>
        <dbReference type="EMBL" id="CAK9327728.1"/>
    </source>
</evidence>
<evidence type="ECO:0000256" key="1">
    <source>
        <dbReference type="SAM" id="MobiDB-lite"/>
    </source>
</evidence>
<dbReference type="Proteomes" id="UP001642487">
    <property type="component" value="Chromosome 8"/>
</dbReference>
<sequence>MPRVTYPARTLSPRTSDMADGEEQQGECWGGSTGASGFDLGNKSFGIADVRSTSIVIVQSKIFRSISHCVYEKLGRGGKESVAAVKWRAERIGSDRVV</sequence>
<organism evidence="2 3">
    <name type="scientific">Citrullus colocynthis</name>
    <name type="common">colocynth</name>
    <dbReference type="NCBI Taxonomy" id="252529"/>
    <lineage>
        <taxon>Eukaryota</taxon>
        <taxon>Viridiplantae</taxon>
        <taxon>Streptophyta</taxon>
        <taxon>Embryophyta</taxon>
        <taxon>Tracheophyta</taxon>
        <taxon>Spermatophyta</taxon>
        <taxon>Magnoliopsida</taxon>
        <taxon>eudicotyledons</taxon>
        <taxon>Gunneridae</taxon>
        <taxon>Pentapetalae</taxon>
        <taxon>rosids</taxon>
        <taxon>fabids</taxon>
        <taxon>Cucurbitales</taxon>
        <taxon>Cucurbitaceae</taxon>
        <taxon>Benincaseae</taxon>
        <taxon>Citrullus</taxon>
    </lineage>
</organism>